<dbReference type="OrthoDB" id="5123238at2"/>
<organism evidence="1 2">
    <name type="scientific">Herpetosiphon geysericola</name>
    <dbReference type="NCBI Taxonomy" id="70996"/>
    <lineage>
        <taxon>Bacteria</taxon>
        <taxon>Bacillati</taxon>
        <taxon>Chloroflexota</taxon>
        <taxon>Chloroflexia</taxon>
        <taxon>Herpetosiphonales</taxon>
        <taxon>Herpetosiphonaceae</taxon>
        <taxon>Herpetosiphon</taxon>
    </lineage>
</organism>
<dbReference type="InterPro" id="IPR011024">
    <property type="entry name" value="G_crystallin-like"/>
</dbReference>
<protein>
    <submittedName>
        <fullName evidence="1">Uncharacterized protein</fullName>
    </submittedName>
</protein>
<dbReference type="Proteomes" id="UP000050277">
    <property type="component" value="Unassembled WGS sequence"/>
</dbReference>
<proteinExistence type="predicted"/>
<keyword evidence="2" id="KW-1185">Reference proteome</keyword>
<dbReference type="RefSeq" id="WP_054534982.1">
    <property type="nucleotide sequence ID" value="NZ_LGKP01000022.1"/>
</dbReference>
<gene>
    <name evidence="1" type="ORF">SE18_13480</name>
</gene>
<comment type="caution">
    <text evidence="1">The sequence shown here is derived from an EMBL/GenBank/DDBJ whole genome shotgun (WGS) entry which is preliminary data.</text>
</comment>
<dbReference type="SUPFAM" id="SSF49695">
    <property type="entry name" value="gamma-Crystallin-like"/>
    <property type="match status" value="1"/>
</dbReference>
<sequence length="245" mass="26413">MRLRLFLLAISLISLIGFVVVQRNAKAQTMLETSFQAPVINCFANIEPMADDQTSSEVTDSGCEIIPAVDAISGEKQAIGHCVINIEPIDPSKAGQSSKVTGAMCFATFQTAIEHATDGLVKLSADSAPELLDQAMLESATTAKTTIIGIQWANPRYSIAEGGLSQIWTTSQTAGCDGYSYGFATVEYGWNKQISSAKAFANCRDFEHYEHANWTGLRIDCTQACPGMGAMNDQTASWRLDNVLP</sequence>
<accession>A0A0P6Y7W4</accession>
<name>A0A0P6Y7W4_9CHLR</name>
<evidence type="ECO:0000313" key="2">
    <source>
        <dbReference type="Proteomes" id="UP000050277"/>
    </source>
</evidence>
<evidence type="ECO:0000313" key="1">
    <source>
        <dbReference type="EMBL" id="KPL85916.1"/>
    </source>
</evidence>
<dbReference type="EMBL" id="LGKP01000022">
    <property type="protein sequence ID" value="KPL85916.1"/>
    <property type="molecule type" value="Genomic_DNA"/>
</dbReference>
<dbReference type="Gene3D" id="2.60.20.10">
    <property type="entry name" value="Crystallins"/>
    <property type="match status" value="1"/>
</dbReference>
<dbReference type="AlphaFoldDB" id="A0A0P6Y7W4"/>
<reference evidence="1 2" key="1">
    <citation type="submission" date="2015-07" db="EMBL/GenBank/DDBJ databases">
        <title>Whole genome sequence of Herpetosiphon geysericola DSM 7119.</title>
        <authorList>
            <person name="Hemp J."/>
            <person name="Ward L.M."/>
            <person name="Pace L.A."/>
            <person name="Fischer W.W."/>
        </authorList>
    </citation>
    <scope>NUCLEOTIDE SEQUENCE [LARGE SCALE GENOMIC DNA]</scope>
    <source>
        <strain evidence="1 2">DSM 7119</strain>
    </source>
</reference>